<dbReference type="Proteomes" id="UP001589738">
    <property type="component" value="Unassembled WGS sequence"/>
</dbReference>
<dbReference type="EMBL" id="JBHLUU010000127">
    <property type="protein sequence ID" value="MFC0478145.1"/>
    <property type="molecule type" value="Genomic_DNA"/>
</dbReference>
<comment type="caution">
    <text evidence="2">The sequence shown here is derived from an EMBL/GenBank/DDBJ whole genome shotgun (WGS) entry which is preliminary data.</text>
</comment>
<dbReference type="RefSeq" id="WP_160546048.1">
    <property type="nucleotide sequence ID" value="NZ_JBHLUU010000127.1"/>
</dbReference>
<accession>A0ABV6KYQ3</accession>
<gene>
    <name evidence="2" type="ORF">ACFFHF_23430</name>
</gene>
<evidence type="ECO:0008006" key="4">
    <source>
        <dbReference type="Google" id="ProtNLM"/>
    </source>
</evidence>
<name>A0ABV6KYQ3_9BACI</name>
<sequence length="376" mass="42435">MADIHTQVKDAVHTTASEKSIFTELEKQRVLRKIRSGDIQSTKKSNQFVPKLVTSIAVAGFLLFIGGIIGSNMENNNKTSQSNTVADAEKFYPNLQDGEVLNGWRLLTKGPSDGAKREQNGLLHAVFQGEAQITGTLKYYDKDDSERPDQILFTPDKLSLQSLPVETGRHPDLTFESNEQRKLKAVFGLGTNRMDIGEVTLVVDNYTARYLKGKTLPDTVGIKEIVLPEEPEVQSTPFHIQINQSQKLELPTVLLDRYAQFKDTKDKQILNGLSPSEVFQLFFYAEELKDYETQYSLFIDDEEYLRVFETYEDYLIAKQQNPSTSLLEQVKAGTLFEHIIDKTSATVSIEAETTGLSFGLSKNKHGIWCVNWLPIQ</sequence>
<keyword evidence="1" id="KW-0472">Membrane</keyword>
<evidence type="ECO:0000313" key="2">
    <source>
        <dbReference type="EMBL" id="MFC0478145.1"/>
    </source>
</evidence>
<evidence type="ECO:0000256" key="1">
    <source>
        <dbReference type="SAM" id="Phobius"/>
    </source>
</evidence>
<keyword evidence="3" id="KW-1185">Reference proteome</keyword>
<organism evidence="2 3">
    <name type="scientific">Robertmurraya beringensis</name>
    <dbReference type="NCBI Taxonomy" id="641660"/>
    <lineage>
        <taxon>Bacteria</taxon>
        <taxon>Bacillati</taxon>
        <taxon>Bacillota</taxon>
        <taxon>Bacilli</taxon>
        <taxon>Bacillales</taxon>
        <taxon>Bacillaceae</taxon>
        <taxon>Robertmurraya</taxon>
    </lineage>
</organism>
<protein>
    <recommendedName>
        <fullName evidence="4">DUF4179 domain-containing protein</fullName>
    </recommendedName>
</protein>
<feature type="transmembrane region" description="Helical" evidence="1">
    <location>
        <begin position="52"/>
        <end position="73"/>
    </location>
</feature>
<proteinExistence type="predicted"/>
<keyword evidence="1" id="KW-0812">Transmembrane</keyword>
<evidence type="ECO:0000313" key="3">
    <source>
        <dbReference type="Proteomes" id="UP001589738"/>
    </source>
</evidence>
<keyword evidence="1" id="KW-1133">Transmembrane helix</keyword>
<reference evidence="2 3" key="1">
    <citation type="submission" date="2024-09" db="EMBL/GenBank/DDBJ databases">
        <authorList>
            <person name="Sun Q."/>
            <person name="Mori K."/>
        </authorList>
    </citation>
    <scope>NUCLEOTIDE SEQUENCE [LARGE SCALE GENOMIC DNA]</scope>
    <source>
        <strain evidence="2 3">CGMCC 1.9126</strain>
    </source>
</reference>